<name>A0ABT8YBX4_9SPHN</name>
<sequence>MRWPCRFDVSDDGGGIVTSHVDIGFVSIGTGGIHSSAYFMQLPFNHQVGYHHALRTTFFAKKRAEVSPGVGVQTDMFLITGNGVSAIQAADLSLMEQGYLQHRKQSDRWLDRLTRKLATRGQEADAVKENVETPLTNSNAPE</sequence>
<feature type="compositionally biased region" description="Basic and acidic residues" evidence="1">
    <location>
        <begin position="122"/>
        <end position="131"/>
    </location>
</feature>
<feature type="region of interest" description="Disordered" evidence="1">
    <location>
        <begin position="120"/>
        <end position="142"/>
    </location>
</feature>
<reference evidence="2" key="1">
    <citation type="submission" date="2023-07" db="EMBL/GenBank/DDBJ databases">
        <authorList>
            <person name="Kim M."/>
        </authorList>
    </citation>
    <scope>NUCLEOTIDE SEQUENCE</scope>
    <source>
        <strain evidence="2">BIUV-7</strain>
    </source>
</reference>
<evidence type="ECO:0000313" key="3">
    <source>
        <dbReference type="Proteomes" id="UP001169764"/>
    </source>
</evidence>
<proteinExistence type="predicted"/>
<dbReference type="EMBL" id="JAUOTP010000005">
    <property type="protein sequence ID" value="MDO6415214.1"/>
    <property type="molecule type" value="Genomic_DNA"/>
</dbReference>
<dbReference type="RefSeq" id="WP_303543073.1">
    <property type="nucleotide sequence ID" value="NZ_JAUOTP010000005.1"/>
</dbReference>
<dbReference type="Proteomes" id="UP001169764">
    <property type="component" value="Unassembled WGS sequence"/>
</dbReference>
<gene>
    <name evidence="2" type="ORF">Q4F19_12550</name>
</gene>
<evidence type="ECO:0000256" key="1">
    <source>
        <dbReference type="SAM" id="MobiDB-lite"/>
    </source>
</evidence>
<organism evidence="2 3">
    <name type="scientific">Sphingomonas natans</name>
    <dbReference type="NCBI Taxonomy" id="3063330"/>
    <lineage>
        <taxon>Bacteria</taxon>
        <taxon>Pseudomonadati</taxon>
        <taxon>Pseudomonadota</taxon>
        <taxon>Alphaproteobacteria</taxon>
        <taxon>Sphingomonadales</taxon>
        <taxon>Sphingomonadaceae</taxon>
        <taxon>Sphingomonas</taxon>
    </lineage>
</organism>
<accession>A0ABT8YBX4</accession>
<evidence type="ECO:0000313" key="2">
    <source>
        <dbReference type="EMBL" id="MDO6415214.1"/>
    </source>
</evidence>
<comment type="caution">
    <text evidence="2">The sequence shown here is derived from an EMBL/GenBank/DDBJ whole genome shotgun (WGS) entry which is preliminary data.</text>
</comment>
<feature type="compositionally biased region" description="Polar residues" evidence="1">
    <location>
        <begin position="133"/>
        <end position="142"/>
    </location>
</feature>
<keyword evidence="3" id="KW-1185">Reference proteome</keyword>
<protein>
    <submittedName>
        <fullName evidence="2">Uncharacterized protein</fullName>
    </submittedName>
</protein>